<protein>
    <submittedName>
        <fullName evidence="1">Uncharacterized protein</fullName>
    </submittedName>
</protein>
<comment type="caution">
    <text evidence="1">The sequence shown here is derived from an EMBL/GenBank/DDBJ whole genome shotgun (WGS) entry which is preliminary data.</text>
</comment>
<evidence type="ECO:0000313" key="2">
    <source>
        <dbReference type="Proteomes" id="UP000777303"/>
    </source>
</evidence>
<organism evidence="1 2">
    <name type="scientific">Candidatus Paralactobacillus gallistercoris</name>
    <dbReference type="NCBI Taxonomy" id="2838724"/>
    <lineage>
        <taxon>Bacteria</taxon>
        <taxon>Bacillati</taxon>
        <taxon>Bacillota</taxon>
        <taxon>Bacilli</taxon>
        <taxon>Lactobacillales</taxon>
        <taxon>Lactobacillaceae</taxon>
        <taxon>Lactobacillus</taxon>
    </lineage>
</organism>
<dbReference type="AlphaFoldDB" id="A0A948TIW9"/>
<name>A0A948TIW9_9LACO</name>
<gene>
    <name evidence="1" type="ORF">H9901_02160</name>
</gene>
<proteinExistence type="predicted"/>
<reference evidence="1" key="1">
    <citation type="journal article" date="2021" name="PeerJ">
        <title>Extensive microbial diversity within the chicken gut microbiome revealed by metagenomics and culture.</title>
        <authorList>
            <person name="Gilroy R."/>
            <person name="Ravi A."/>
            <person name="Getino M."/>
            <person name="Pursley I."/>
            <person name="Horton D.L."/>
            <person name="Alikhan N.F."/>
            <person name="Baker D."/>
            <person name="Gharbi K."/>
            <person name="Hall N."/>
            <person name="Watson M."/>
            <person name="Adriaenssens E.M."/>
            <person name="Foster-Nyarko E."/>
            <person name="Jarju S."/>
            <person name="Secka A."/>
            <person name="Antonio M."/>
            <person name="Oren A."/>
            <person name="Chaudhuri R.R."/>
            <person name="La Ragione R."/>
            <person name="Hildebrand F."/>
            <person name="Pallen M.J."/>
        </authorList>
    </citation>
    <scope>NUCLEOTIDE SEQUENCE</scope>
    <source>
        <strain evidence="1">F6-6636</strain>
    </source>
</reference>
<accession>A0A948TIW9</accession>
<dbReference type="EMBL" id="JAHLFS010000031">
    <property type="protein sequence ID" value="MBU3851480.1"/>
    <property type="molecule type" value="Genomic_DNA"/>
</dbReference>
<reference evidence="1" key="2">
    <citation type="submission" date="2021-04" db="EMBL/GenBank/DDBJ databases">
        <authorList>
            <person name="Gilroy R."/>
        </authorList>
    </citation>
    <scope>NUCLEOTIDE SEQUENCE</scope>
    <source>
        <strain evidence="1">F6-6636</strain>
    </source>
</reference>
<sequence length="126" mass="14869">MELAGKAIHYDDQLTDEQLAELHKNYQDLWDKLKTLEFTTAKQQLQVLYQEPDNIRNYEAGFYTLQIRYINDTHHFDQFAIIVNNRSTFNDSKDEIVLELSQFDNWAALEKAAMTAASDWCDKMKK</sequence>
<dbReference type="Proteomes" id="UP000777303">
    <property type="component" value="Unassembled WGS sequence"/>
</dbReference>
<evidence type="ECO:0000313" key="1">
    <source>
        <dbReference type="EMBL" id="MBU3851480.1"/>
    </source>
</evidence>